<gene>
    <name evidence="3" type="primary">LOC100197998</name>
</gene>
<keyword evidence="2" id="KW-1185">Reference proteome</keyword>
<dbReference type="GeneID" id="100197998"/>
<evidence type="ECO:0000313" key="3">
    <source>
        <dbReference type="RefSeq" id="XP_065655584.1"/>
    </source>
</evidence>
<evidence type="ECO:0000256" key="1">
    <source>
        <dbReference type="SAM" id="MobiDB-lite"/>
    </source>
</evidence>
<feature type="region of interest" description="Disordered" evidence="1">
    <location>
        <begin position="20"/>
        <end position="50"/>
    </location>
</feature>
<feature type="compositionally biased region" description="Polar residues" evidence="1">
    <location>
        <begin position="270"/>
        <end position="283"/>
    </location>
</feature>
<feature type="compositionally biased region" description="Basic residues" evidence="1">
    <location>
        <begin position="293"/>
        <end position="306"/>
    </location>
</feature>
<feature type="region of interest" description="Disordered" evidence="1">
    <location>
        <begin position="77"/>
        <end position="101"/>
    </location>
</feature>
<reference evidence="3" key="1">
    <citation type="submission" date="2025-08" db="UniProtKB">
        <authorList>
            <consortium name="RefSeq"/>
        </authorList>
    </citation>
    <scope>IDENTIFICATION</scope>
</reference>
<organism evidence="2 3">
    <name type="scientific">Hydra vulgaris</name>
    <name type="common">Hydra</name>
    <name type="synonym">Hydra attenuata</name>
    <dbReference type="NCBI Taxonomy" id="6087"/>
    <lineage>
        <taxon>Eukaryota</taxon>
        <taxon>Metazoa</taxon>
        <taxon>Cnidaria</taxon>
        <taxon>Hydrozoa</taxon>
        <taxon>Hydroidolina</taxon>
        <taxon>Anthoathecata</taxon>
        <taxon>Aplanulata</taxon>
        <taxon>Hydridae</taxon>
        <taxon>Hydra</taxon>
    </lineage>
</organism>
<proteinExistence type="predicted"/>
<sequence length="341" mass="39132">MKLIRILETKTLDTKKATSNMGLPLFVGDDDENKQRKLTQDSGIEDDERKINDDMDHLNDSLKCSCFSSSEDIDSYSPKTARRSVKKQRRMTPVPLSNASKEVPIKPKNKFLFVEEEDADDIDHYNSDDDYIENIFKLERLTRFSRSWHDSKDSDTGVLQRLKEFKKAKSLDCGLNLPLKNQRKMNSQCTEKHHLNVLYDINVPDKVGSSPICYAYKHQKNKTEVFKGIKNESNLHKASLPLWMQEASENEMSSDTGDSKNSSDEEDLCSSLNGNKNKHTLLQDQKLPVNKKTPQKNKTNNRRRKITPSDSPCTSSLEKLSQLKVVSDKWKVAEEEEEQAN</sequence>
<protein>
    <submittedName>
        <fullName evidence="3">Uncharacterized protein LOC100197998</fullName>
    </submittedName>
</protein>
<dbReference type="RefSeq" id="XP_065655584.1">
    <property type="nucleotide sequence ID" value="XM_065799512.1"/>
</dbReference>
<accession>A0ABM4C201</accession>
<name>A0ABM4C201_HYDVU</name>
<evidence type="ECO:0000313" key="2">
    <source>
        <dbReference type="Proteomes" id="UP001652625"/>
    </source>
</evidence>
<feature type="compositionally biased region" description="Basic residues" evidence="1">
    <location>
        <begin position="80"/>
        <end position="90"/>
    </location>
</feature>
<dbReference type="Proteomes" id="UP001652625">
    <property type="component" value="Chromosome 06"/>
</dbReference>
<feature type="region of interest" description="Disordered" evidence="1">
    <location>
        <begin position="247"/>
        <end position="315"/>
    </location>
</feature>